<dbReference type="OrthoDB" id="6219776at2759"/>
<name>A0A1I8IW70_9PLAT</name>
<accession>A0A1I8IW70</accession>
<reference evidence="2 3" key="1">
    <citation type="submission" date="2016-11" db="UniProtKB">
        <authorList>
            <consortium name="WormBaseParasite"/>
        </authorList>
    </citation>
    <scope>IDENTIFICATION</scope>
</reference>
<evidence type="ECO:0000313" key="1">
    <source>
        <dbReference type="Proteomes" id="UP000095280"/>
    </source>
</evidence>
<dbReference type="AlphaFoldDB" id="A0A1I8IW70"/>
<evidence type="ECO:0000313" key="3">
    <source>
        <dbReference type="WBParaSite" id="maker-uti_cns_0017275-snap-gene-0.2-mRNA-1"/>
    </source>
</evidence>
<dbReference type="Proteomes" id="UP000095280">
    <property type="component" value="Unplaced"/>
</dbReference>
<dbReference type="WBParaSite" id="maker-uti_cns_0017275-snap-gene-0.2-mRNA-1">
    <property type="protein sequence ID" value="maker-uti_cns_0017275-snap-gene-0.2-mRNA-1"/>
    <property type="gene ID" value="maker-uti_cns_0017275-snap-gene-0.2"/>
</dbReference>
<evidence type="ECO:0000313" key="2">
    <source>
        <dbReference type="WBParaSite" id="maker-uti_cns_0002484-snap-gene-0.2-mRNA-1"/>
    </source>
</evidence>
<keyword evidence="1" id="KW-1185">Reference proteome</keyword>
<proteinExistence type="predicted"/>
<protein>
    <submittedName>
        <fullName evidence="2 3">DUF1330 domain-containing protein</fullName>
    </submittedName>
</protein>
<dbReference type="WBParaSite" id="maker-uti_cns_0002484-snap-gene-0.2-mRNA-1">
    <property type="protein sequence ID" value="maker-uti_cns_0002484-snap-gene-0.2-mRNA-1"/>
    <property type="gene ID" value="maker-uti_cns_0002484-snap-gene-0.2"/>
</dbReference>
<sequence>MSCEKSSALKDCQSGDRVAVLIGFQSSLHRNFCNACVRQASVMKQYTGNLLGHCETVESIEGCWPKNYGLGVLIFEQGRECAKWTTSDPVFRAQDFLEQVEMYCVPLCNSIPTDYPVLSIIDLDVREGAGPSNDTLGSHAECVRAAGGFPCVAATGRVHKVRGLRSPGYYMIDAWRSSEQFHAWYTSEAGAAEREKRQQVANADIILACLTREI</sequence>
<organism evidence="1 3">
    <name type="scientific">Macrostomum lignano</name>
    <dbReference type="NCBI Taxonomy" id="282301"/>
    <lineage>
        <taxon>Eukaryota</taxon>
        <taxon>Metazoa</taxon>
        <taxon>Spiralia</taxon>
        <taxon>Lophotrochozoa</taxon>
        <taxon>Platyhelminthes</taxon>
        <taxon>Rhabditophora</taxon>
        <taxon>Macrostomorpha</taxon>
        <taxon>Macrostomida</taxon>
        <taxon>Macrostomidae</taxon>
        <taxon>Macrostomum</taxon>
    </lineage>
</organism>